<accession>A0A0E9RM85</accession>
<proteinExistence type="predicted"/>
<organism evidence="3">
    <name type="scientific">Anguilla anguilla</name>
    <name type="common">European freshwater eel</name>
    <name type="synonym">Muraena anguilla</name>
    <dbReference type="NCBI Taxonomy" id="7936"/>
    <lineage>
        <taxon>Eukaryota</taxon>
        <taxon>Metazoa</taxon>
        <taxon>Chordata</taxon>
        <taxon>Craniata</taxon>
        <taxon>Vertebrata</taxon>
        <taxon>Euteleostomi</taxon>
        <taxon>Actinopterygii</taxon>
        <taxon>Neopterygii</taxon>
        <taxon>Teleostei</taxon>
        <taxon>Anguilliformes</taxon>
        <taxon>Anguillidae</taxon>
        <taxon>Anguilla</taxon>
    </lineage>
</organism>
<feature type="region of interest" description="Disordered" evidence="1">
    <location>
        <begin position="38"/>
        <end position="62"/>
    </location>
</feature>
<evidence type="ECO:0000256" key="2">
    <source>
        <dbReference type="SAM" id="SignalP"/>
    </source>
</evidence>
<feature type="chain" id="PRO_5002431745" evidence="2">
    <location>
        <begin position="18"/>
        <end position="62"/>
    </location>
</feature>
<dbReference type="EMBL" id="GBXM01078368">
    <property type="protein sequence ID" value="JAH30209.1"/>
    <property type="molecule type" value="Transcribed_RNA"/>
</dbReference>
<feature type="signal peptide" evidence="2">
    <location>
        <begin position="1"/>
        <end position="17"/>
    </location>
</feature>
<reference evidence="3" key="2">
    <citation type="journal article" date="2015" name="Fish Shellfish Immunol.">
        <title>Early steps in the European eel (Anguilla anguilla)-Vibrio vulnificus interaction in the gills: Role of the RtxA13 toxin.</title>
        <authorList>
            <person name="Callol A."/>
            <person name="Pajuelo D."/>
            <person name="Ebbesson L."/>
            <person name="Teles M."/>
            <person name="MacKenzie S."/>
            <person name="Amaro C."/>
        </authorList>
    </citation>
    <scope>NUCLEOTIDE SEQUENCE</scope>
</reference>
<evidence type="ECO:0000256" key="1">
    <source>
        <dbReference type="SAM" id="MobiDB-lite"/>
    </source>
</evidence>
<reference evidence="3" key="1">
    <citation type="submission" date="2014-11" db="EMBL/GenBank/DDBJ databases">
        <authorList>
            <person name="Amaro Gonzalez C."/>
        </authorList>
    </citation>
    <scope>NUCLEOTIDE SEQUENCE</scope>
</reference>
<sequence>MLYVWVFVLLFIGIDNPLLYPASHLKFFFPVVRPSVGRQARSHRQERARPPGEAGRGIFRPS</sequence>
<evidence type="ECO:0000313" key="3">
    <source>
        <dbReference type="EMBL" id="JAH30209.1"/>
    </source>
</evidence>
<protein>
    <submittedName>
        <fullName evidence="3">Uncharacterized protein</fullName>
    </submittedName>
</protein>
<name>A0A0E9RM85_ANGAN</name>
<keyword evidence="2" id="KW-0732">Signal</keyword>
<dbReference type="AlphaFoldDB" id="A0A0E9RM85"/>